<dbReference type="STRING" id="502025.Hoch_4157"/>
<accession>D0LKT5</accession>
<gene>
    <name evidence="2" type="ordered locus">Hoch_4157</name>
</gene>
<keyword evidence="3" id="KW-1185">Reference proteome</keyword>
<protein>
    <recommendedName>
        <fullName evidence="4">HEAT repeat domain-containing protein</fullName>
    </recommendedName>
</protein>
<evidence type="ECO:0000313" key="3">
    <source>
        <dbReference type="Proteomes" id="UP000001880"/>
    </source>
</evidence>
<dbReference type="Proteomes" id="UP000001880">
    <property type="component" value="Chromosome"/>
</dbReference>
<evidence type="ECO:0000256" key="1">
    <source>
        <dbReference type="SAM" id="MobiDB-lite"/>
    </source>
</evidence>
<feature type="region of interest" description="Disordered" evidence="1">
    <location>
        <begin position="1"/>
        <end position="42"/>
    </location>
</feature>
<name>D0LKT5_HALO1</name>
<dbReference type="KEGG" id="hoh:Hoch_4157"/>
<reference evidence="2 3" key="1">
    <citation type="journal article" date="2010" name="Stand. Genomic Sci.">
        <title>Complete genome sequence of Haliangium ochraceum type strain (SMP-2).</title>
        <authorList>
            <consortium name="US DOE Joint Genome Institute (JGI-PGF)"/>
            <person name="Ivanova N."/>
            <person name="Daum C."/>
            <person name="Lang E."/>
            <person name="Abt B."/>
            <person name="Kopitz M."/>
            <person name="Saunders E."/>
            <person name="Lapidus A."/>
            <person name="Lucas S."/>
            <person name="Glavina Del Rio T."/>
            <person name="Nolan M."/>
            <person name="Tice H."/>
            <person name="Copeland A."/>
            <person name="Cheng J.F."/>
            <person name="Chen F."/>
            <person name="Bruce D."/>
            <person name="Goodwin L."/>
            <person name="Pitluck S."/>
            <person name="Mavromatis K."/>
            <person name="Pati A."/>
            <person name="Mikhailova N."/>
            <person name="Chen A."/>
            <person name="Palaniappan K."/>
            <person name="Land M."/>
            <person name="Hauser L."/>
            <person name="Chang Y.J."/>
            <person name="Jeffries C.D."/>
            <person name="Detter J.C."/>
            <person name="Brettin T."/>
            <person name="Rohde M."/>
            <person name="Goker M."/>
            <person name="Bristow J."/>
            <person name="Markowitz V."/>
            <person name="Eisen J.A."/>
            <person name="Hugenholtz P."/>
            <person name="Kyrpides N.C."/>
            <person name="Klenk H.P."/>
        </authorList>
    </citation>
    <scope>NUCLEOTIDE SEQUENCE [LARGE SCALE GENOMIC DNA]</scope>
    <source>
        <strain evidence="3">DSM 14365 / CIP 107738 / JCM 11303 / AJ 13395 / SMP-2</strain>
    </source>
</reference>
<proteinExistence type="predicted"/>
<sequence length="319" mass="33349">MCAALLSPACKRPPEPEPELESARAERDAGAAATEEAPVSRAHEEQIVITDIAVQNIGEVERELFERELAKRLGRALVASGTFVGAAELAEDGRRPRQARVLVRMAHDVRAAATSGVLTVSVALDGALLWLDEDARDPAPWDRLVAERLVDANAPAADHDGLVAVLASGAIEQMGMRLAERERVRAGGAGAIAGVLGDDQGDPSAALWALDLAAYFATVDAFDAVAGALEHPASQVRERAAAVLVGLDRGRALARLTEQVRFDDVDSMRVVIDAAAAEGGDDARAYLEFVASGHPDASLQARARAGLDALAPAPSNASP</sequence>
<organism evidence="2 3">
    <name type="scientific">Haliangium ochraceum (strain DSM 14365 / JCM 11303 / SMP-2)</name>
    <dbReference type="NCBI Taxonomy" id="502025"/>
    <lineage>
        <taxon>Bacteria</taxon>
        <taxon>Pseudomonadati</taxon>
        <taxon>Myxococcota</taxon>
        <taxon>Polyangia</taxon>
        <taxon>Haliangiales</taxon>
        <taxon>Kofleriaceae</taxon>
        <taxon>Haliangium</taxon>
    </lineage>
</organism>
<dbReference type="HOGENOM" id="CLU_870876_0_0_7"/>
<evidence type="ECO:0008006" key="4">
    <source>
        <dbReference type="Google" id="ProtNLM"/>
    </source>
</evidence>
<dbReference type="AlphaFoldDB" id="D0LKT5"/>
<evidence type="ECO:0000313" key="2">
    <source>
        <dbReference type="EMBL" id="ACY16655.1"/>
    </source>
</evidence>
<dbReference type="EMBL" id="CP001804">
    <property type="protein sequence ID" value="ACY16655.1"/>
    <property type="molecule type" value="Genomic_DNA"/>
</dbReference>